<comment type="similarity">
    <text evidence="10 11">Belongs to the class-II aminoacyl-tRNA synthetase family. ProS type 3 subfamily.</text>
</comment>
<reference evidence="13 14" key="1">
    <citation type="submission" date="2018-08" db="EMBL/GenBank/DDBJ databases">
        <title>Genome analysis of the thermophilic bacterium of the candidate phylum Aminicenantes from deep subsurface aquifer revealed its physiology and ecological role.</title>
        <authorList>
            <person name="Kadnikov V.V."/>
            <person name="Mardanov A.V."/>
            <person name="Beletsky A.V."/>
            <person name="Karnachuk O.V."/>
            <person name="Ravin N.V."/>
        </authorList>
    </citation>
    <scope>NUCLEOTIDE SEQUENCE [LARGE SCALE GENOMIC DNA]</scope>
    <source>
        <strain evidence="13">BY38</strain>
    </source>
</reference>
<dbReference type="Gene3D" id="3.30.930.10">
    <property type="entry name" value="Bira Bifunctional Protein, Domain 2"/>
    <property type="match status" value="1"/>
</dbReference>
<dbReference type="Gene3D" id="3.40.50.800">
    <property type="entry name" value="Anticodon-binding domain"/>
    <property type="match status" value="1"/>
</dbReference>
<comment type="function">
    <text evidence="11">Catalyzes the attachment of proline to tRNA(Pro) in a two-step reaction: proline is first activated by ATP to form Pro-AMP and then transferred to the acceptor end of tRNA(Pro).</text>
</comment>
<dbReference type="InterPro" id="IPR045864">
    <property type="entry name" value="aa-tRNA-synth_II/BPL/LPL"/>
</dbReference>
<dbReference type="Pfam" id="PF00587">
    <property type="entry name" value="tRNA-synt_2b"/>
    <property type="match status" value="1"/>
</dbReference>
<dbReference type="EMBL" id="QUAH01000017">
    <property type="protein sequence ID" value="RFT14899.1"/>
    <property type="molecule type" value="Genomic_DNA"/>
</dbReference>
<proteinExistence type="inferred from homology"/>
<keyword evidence="4 11" id="KW-0436">Ligase</keyword>
<dbReference type="NCBIfam" id="TIGR00408">
    <property type="entry name" value="proS_fam_I"/>
    <property type="match status" value="1"/>
</dbReference>
<evidence type="ECO:0000256" key="11">
    <source>
        <dbReference type="HAMAP-Rule" id="MF_01571"/>
    </source>
</evidence>
<evidence type="ECO:0000256" key="1">
    <source>
        <dbReference type="ARBA" id="ARBA00004496"/>
    </source>
</evidence>
<dbReference type="HAMAP" id="MF_01571">
    <property type="entry name" value="Pro_tRNA_synth_type3"/>
    <property type="match status" value="1"/>
</dbReference>
<keyword evidence="7 11" id="KW-0648">Protein biosynthesis</keyword>
<dbReference type="GO" id="GO:0017101">
    <property type="term" value="C:aminoacyl-tRNA synthetase multienzyme complex"/>
    <property type="evidence" value="ECO:0007669"/>
    <property type="project" value="TreeGrafter"/>
</dbReference>
<dbReference type="GO" id="GO:0004827">
    <property type="term" value="F:proline-tRNA ligase activity"/>
    <property type="evidence" value="ECO:0007669"/>
    <property type="project" value="UniProtKB-UniRule"/>
</dbReference>
<dbReference type="SUPFAM" id="SSF52954">
    <property type="entry name" value="Class II aaRS ABD-related"/>
    <property type="match status" value="1"/>
</dbReference>
<comment type="domain">
    <text evidence="11">Consists of three domains: the N-terminal catalytic domain, the anticodon-binding domain and the C-terminal extension.</text>
</comment>
<evidence type="ECO:0000256" key="10">
    <source>
        <dbReference type="ARBA" id="ARBA00060806"/>
    </source>
</evidence>
<protein>
    <recommendedName>
        <fullName evidence="11">Proline--tRNA ligase</fullName>
        <ecNumber evidence="11">6.1.1.15</ecNumber>
    </recommendedName>
    <alternativeName>
        <fullName evidence="11">Prolyl-tRNA synthetase</fullName>
        <shortName evidence="11">ProRS</shortName>
    </alternativeName>
</protein>
<dbReference type="EC" id="6.1.1.15" evidence="11"/>
<dbReference type="Pfam" id="PF09180">
    <property type="entry name" value="ProRS-C_1"/>
    <property type="match status" value="1"/>
</dbReference>
<dbReference type="GO" id="GO:0005524">
    <property type="term" value="F:ATP binding"/>
    <property type="evidence" value="ECO:0007669"/>
    <property type="project" value="UniProtKB-UniRule"/>
</dbReference>
<evidence type="ECO:0000256" key="2">
    <source>
        <dbReference type="ARBA" id="ARBA00011738"/>
    </source>
</evidence>
<dbReference type="InterPro" id="IPR016061">
    <property type="entry name" value="Pro-tRNA_ligase_II_C"/>
</dbReference>
<name>A0A3E2BJG8_9BACT</name>
<evidence type="ECO:0000256" key="4">
    <source>
        <dbReference type="ARBA" id="ARBA00022598"/>
    </source>
</evidence>
<dbReference type="PANTHER" id="PTHR43382">
    <property type="entry name" value="PROLYL-TRNA SYNTHETASE"/>
    <property type="match status" value="1"/>
</dbReference>
<dbReference type="AlphaFoldDB" id="A0A3E2BJG8"/>
<evidence type="ECO:0000256" key="3">
    <source>
        <dbReference type="ARBA" id="ARBA00022490"/>
    </source>
</evidence>
<evidence type="ECO:0000313" key="14">
    <source>
        <dbReference type="Proteomes" id="UP000257323"/>
    </source>
</evidence>
<comment type="caution">
    <text evidence="13">The sequence shown here is derived from an EMBL/GenBank/DDBJ whole genome shotgun (WGS) entry which is preliminary data.</text>
</comment>
<evidence type="ECO:0000256" key="5">
    <source>
        <dbReference type="ARBA" id="ARBA00022741"/>
    </source>
</evidence>
<dbReference type="InterPro" id="IPR002314">
    <property type="entry name" value="aa-tRNA-synt_IIb"/>
</dbReference>
<dbReference type="SUPFAM" id="SSF55681">
    <property type="entry name" value="Class II aaRS and biotin synthetases"/>
    <property type="match status" value="1"/>
</dbReference>
<dbReference type="InterPro" id="IPR002316">
    <property type="entry name" value="Pro-tRNA-ligase_IIa"/>
</dbReference>
<comment type="catalytic activity">
    <reaction evidence="9 11">
        <text>tRNA(Pro) + L-proline + ATP = L-prolyl-tRNA(Pro) + AMP + diphosphate</text>
        <dbReference type="Rhea" id="RHEA:14305"/>
        <dbReference type="Rhea" id="RHEA-COMP:9700"/>
        <dbReference type="Rhea" id="RHEA-COMP:9702"/>
        <dbReference type="ChEBI" id="CHEBI:30616"/>
        <dbReference type="ChEBI" id="CHEBI:33019"/>
        <dbReference type="ChEBI" id="CHEBI:60039"/>
        <dbReference type="ChEBI" id="CHEBI:78442"/>
        <dbReference type="ChEBI" id="CHEBI:78532"/>
        <dbReference type="ChEBI" id="CHEBI:456215"/>
        <dbReference type="EC" id="6.1.1.15"/>
    </reaction>
</comment>
<keyword evidence="6 11" id="KW-0067">ATP-binding</keyword>
<evidence type="ECO:0000256" key="9">
    <source>
        <dbReference type="ARBA" id="ARBA00047671"/>
    </source>
</evidence>
<evidence type="ECO:0000256" key="7">
    <source>
        <dbReference type="ARBA" id="ARBA00022917"/>
    </source>
</evidence>
<evidence type="ECO:0000259" key="12">
    <source>
        <dbReference type="PROSITE" id="PS50862"/>
    </source>
</evidence>
<dbReference type="Proteomes" id="UP000257323">
    <property type="component" value="Unassembled WGS sequence"/>
</dbReference>
<evidence type="ECO:0000256" key="8">
    <source>
        <dbReference type="ARBA" id="ARBA00023146"/>
    </source>
</evidence>
<dbReference type="InterPro" id="IPR017449">
    <property type="entry name" value="Pro-tRNA_synth_II"/>
</dbReference>
<dbReference type="Pfam" id="PF03129">
    <property type="entry name" value="HGTP_anticodon"/>
    <property type="match status" value="1"/>
</dbReference>
<dbReference type="SUPFAM" id="SSF64586">
    <property type="entry name" value="C-terminal domain of ProRS"/>
    <property type="match status" value="1"/>
</dbReference>
<evidence type="ECO:0000256" key="6">
    <source>
        <dbReference type="ARBA" id="ARBA00022840"/>
    </source>
</evidence>
<dbReference type="PRINTS" id="PR01046">
    <property type="entry name" value="TRNASYNTHPRO"/>
</dbReference>
<comment type="subcellular location">
    <subcellularLocation>
        <location evidence="1 11">Cytoplasm</location>
    </subcellularLocation>
</comment>
<dbReference type="FunFam" id="3.30.930.10:FF:000023">
    <property type="entry name" value="Proline--tRNA ligase"/>
    <property type="match status" value="1"/>
</dbReference>
<dbReference type="FunFam" id="3.40.50.800:FF:000005">
    <property type="entry name" value="bifunctional glutamate/proline--tRNA ligase"/>
    <property type="match status" value="1"/>
</dbReference>
<dbReference type="CDD" id="cd00862">
    <property type="entry name" value="ProRS_anticodon_zinc"/>
    <property type="match status" value="1"/>
</dbReference>
<gene>
    <name evidence="11" type="primary">proS</name>
    <name evidence="13" type="ORF">OP8BY_1497</name>
</gene>
<dbReference type="Gene3D" id="3.30.110.30">
    <property type="entry name" value="C-terminal domain of ProRS"/>
    <property type="match status" value="1"/>
</dbReference>
<keyword evidence="5 11" id="KW-0547">Nucleotide-binding</keyword>
<keyword evidence="8 11" id="KW-0030">Aminoacyl-tRNA synthetase</keyword>
<dbReference type="InterPro" id="IPR004499">
    <property type="entry name" value="Pro-tRNA-ligase_IIa_arc-type"/>
</dbReference>
<dbReference type="InterPro" id="IPR036621">
    <property type="entry name" value="Anticodon-bd_dom_sf"/>
</dbReference>
<dbReference type="CDD" id="cd00778">
    <property type="entry name" value="ProRS_core_arch_euk"/>
    <property type="match status" value="1"/>
</dbReference>
<dbReference type="PANTHER" id="PTHR43382:SF2">
    <property type="entry name" value="BIFUNCTIONAL GLUTAMATE_PROLINE--TRNA LIGASE"/>
    <property type="match status" value="1"/>
</dbReference>
<dbReference type="GO" id="GO:0006433">
    <property type="term" value="P:prolyl-tRNA aminoacylation"/>
    <property type="evidence" value="ECO:0007669"/>
    <property type="project" value="UniProtKB-UniRule"/>
</dbReference>
<dbReference type="InterPro" id="IPR006195">
    <property type="entry name" value="aa-tRNA-synth_II"/>
</dbReference>
<accession>A0A3E2BJG8</accession>
<dbReference type="PROSITE" id="PS50862">
    <property type="entry name" value="AA_TRNA_LIGASE_II"/>
    <property type="match status" value="1"/>
</dbReference>
<feature type="domain" description="Aminoacyl-transfer RNA synthetases class-II family profile" evidence="12">
    <location>
        <begin position="16"/>
        <end position="285"/>
    </location>
</feature>
<dbReference type="InterPro" id="IPR004154">
    <property type="entry name" value="Anticodon-bd"/>
</dbReference>
<sequence length="482" mass="55887">MNEERLVTQITPKSEDFSRWYVDLIRRAELADYAPMKGMMVIRPYGYAIWENIQRLLDRRIKASGHVNAYFPVFIPESFLRKEMEHLKGFAPEVAWVTHGGDDELEERLAVRPTSEAIIGHMYSKWIQSWRDLPVLINQWANVVRWEKVTRPFLRTTEFLWQEGHTAHETYEEAQEETLRILQMYREFVETELAIPVIYGRKTDREKFAGAEATYAIEALMSDGKALQMGTSHNLGQHFARVFDIKFEDRNQKLQYVWQTSWGVSTRMIGALVMSHGDDSGLVFPPQVAPIQVIIVPISIGNWRESVLPVARKLKEALQQANCRVHLDDRSEYTPGWKFSEWEMRGVPLRLEIGPRDVKNNQVIAVRRDNKEKMALDLSGIEGRVEEMLATIQKSLFDRALAFQKENTREAGNYEEFKKTIEEKRGFIRALWCGREDCEAKIKEETMATIRVIPLDQEKDLAGRCVCCGQEASTPAYFARAY</sequence>
<dbReference type="SMART" id="SM00946">
    <property type="entry name" value="ProRS-C_1"/>
    <property type="match status" value="1"/>
</dbReference>
<evidence type="ECO:0000313" key="13">
    <source>
        <dbReference type="EMBL" id="RFT14899.1"/>
    </source>
</evidence>
<organism evidence="13 14">
    <name type="scientific">Candidatus Saccharicenans subterraneus</name>
    <dbReference type="NCBI Taxonomy" id="2508984"/>
    <lineage>
        <taxon>Bacteria</taxon>
        <taxon>Candidatus Aminicenantota</taxon>
        <taxon>Candidatus Aminicenantia</taxon>
        <taxon>Candidatus Aminicenantales</taxon>
        <taxon>Candidatus Saccharicenantaceae</taxon>
        <taxon>Candidatus Saccharicenans</taxon>
    </lineage>
</organism>
<dbReference type="GO" id="GO:0005737">
    <property type="term" value="C:cytoplasm"/>
    <property type="evidence" value="ECO:0007669"/>
    <property type="project" value="UniProtKB-SubCell"/>
</dbReference>
<dbReference type="InterPro" id="IPR033721">
    <property type="entry name" value="ProRS_core_arch_euk"/>
</dbReference>
<keyword evidence="3 11" id="KW-0963">Cytoplasm</keyword>
<comment type="subunit">
    <text evidence="2 11">Homodimer.</text>
</comment>